<evidence type="ECO:0000313" key="1">
    <source>
        <dbReference type="EMBL" id="MCI2282204.1"/>
    </source>
</evidence>
<protein>
    <submittedName>
        <fullName evidence="1">PEP-CTERM system TPR-repeat protein PrsT</fullName>
    </submittedName>
</protein>
<sequence length="653" mass="73014">MLYIKAMVRFEKKDYESASSLANQSLSAGFKNFRLKLVAGASAFYLQNYEQSNHHLKELLPYIAPEHPARRMLAISQLQLGLIDDISETLTDYDSTSKENAQFLSTLSYELLEVGAFEKAKEMANYAAASNGMTAEQTARAGVLKLLMNDPSGIDTLELAVQQNPELISAELALAFASIKSGDLVRATAISDKWLKEYPNNPGGYNLKATIFFKENKLAEGKAALEKSLEIEPNNVYALTQLVKLANHEKDKDLAVSLTEQALKAHPETIEVLGLYFEFHKDKDGLDVITQAQQNHAKDIKYGILLAQSLMQLEQFKQASSVLDGYDVNVKTPKRYWQLLLSANAQQADGKDLLLLLEQWHKTNAYHIEPVFLLANYWANKKAPDKALNILNDAFKNHPKNVMLHLVKMQLLLNNNDSKNAKLLFTAVEKFDLNKDLLAGIEGRILLLDKEYAAAIPKLKQQYQSQPNNINASYLAFALEANSQKGEAIKLLELHADKDRVDNKINPKMTLSLANMYLADDKNKAIAEYERLIKAVPNNVVALNNLSWLYMDQGKTTQAVAYAKQAYELAPKVPNVVDTYGQALLKSNKKGAAVQKAKEAYDLSEGKDIDIVLNFAEALLANNMNKEAQEILNEVTAVTKEQKDKKQRLLKSM</sequence>
<reference evidence="1" key="1">
    <citation type="submission" date="2022-01" db="EMBL/GenBank/DDBJ databases">
        <title>Colwellia maritima, isolated from seawater.</title>
        <authorList>
            <person name="Kristyanto S."/>
            <person name="Jung J."/>
            <person name="Jeon C.O."/>
        </authorList>
    </citation>
    <scope>NUCLEOTIDE SEQUENCE</scope>
    <source>
        <strain evidence="1">MSW7</strain>
    </source>
</reference>
<evidence type="ECO:0000313" key="2">
    <source>
        <dbReference type="Proteomes" id="UP001139646"/>
    </source>
</evidence>
<dbReference type="Proteomes" id="UP001139646">
    <property type="component" value="Unassembled WGS sequence"/>
</dbReference>
<accession>A0ABS9WWM7</accession>
<dbReference type="SUPFAM" id="SSF48452">
    <property type="entry name" value="TPR-like"/>
    <property type="match status" value="3"/>
</dbReference>
<dbReference type="EMBL" id="JAKKSL010000001">
    <property type="protein sequence ID" value="MCI2282204.1"/>
    <property type="molecule type" value="Genomic_DNA"/>
</dbReference>
<dbReference type="PANTHER" id="PTHR12558:SF13">
    <property type="entry name" value="CELL DIVISION CYCLE PROTEIN 27 HOMOLOG"/>
    <property type="match status" value="1"/>
</dbReference>
<dbReference type="Gene3D" id="1.25.40.10">
    <property type="entry name" value="Tetratricopeptide repeat domain"/>
    <property type="match status" value="4"/>
</dbReference>
<dbReference type="RefSeq" id="WP_242282775.1">
    <property type="nucleotide sequence ID" value="NZ_JAKKSL010000001.1"/>
</dbReference>
<dbReference type="InterPro" id="IPR011990">
    <property type="entry name" value="TPR-like_helical_dom_sf"/>
</dbReference>
<dbReference type="Pfam" id="PF13432">
    <property type="entry name" value="TPR_16"/>
    <property type="match status" value="1"/>
</dbReference>
<name>A0ABS9WWM7_9GAMM</name>
<proteinExistence type="predicted"/>
<keyword evidence="2" id="KW-1185">Reference proteome</keyword>
<dbReference type="NCBIfam" id="TIGR02917">
    <property type="entry name" value="PEP_TPR_lipo"/>
    <property type="match status" value="1"/>
</dbReference>
<comment type="caution">
    <text evidence="1">The sequence shown here is derived from an EMBL/GenBank/DDBJ whole genome shotgun (WGS) entry which is preliminary data.</text>
</comment>
<gene>
    <name evidence="1" type="primary">prsT</name>
    <name evidence="1" type="ORF">L3081_00805</name>
</gene>
<dbReference type="PANTHER" id="PTHR12558">
    <property type="entry name" value="CELL DIVISION CYCLE 16,23,27"/>
    <property type="match status" value="1"/>
</dbReference>
<dbReference type="InterPro" id="IPR019734">
    <property type="entry name" value="TPR_rpt"/>
</dbReference>
<dbReference type="SMART" id="SM00028">
    <property type="entry name" value="TPR"/>
    <property type="match status" value="5"/>
</dbReference>
<dbReference type="Pfam" id="PF13181">
    <property type="entry name" value="TPR_8"/>
    <property type="match status" value="1"/>
</dbReference>
<organism evidence="1 2">
    <name type="scientific">Colwellia maritima</name>
    <dbReference type="NCBI Taxonomy" id="2912588"/>
    <lineage>
        <taxon>Bacteria</taxon>
        <taxon>Pseudomonadati</taxon>
        <taxon>Pseudomonadota</taxon>
        <taxon>Gammaproteobacteria</taxon>
        <taxon>Alteromonadales</taxon>
        <taxon>Colwelliaceae</taxon>
        <taxon>Colwellia</taxon>
    </lineage>
</organism>
<dbReference type="InterPro" id="IPR014266">
    <property type="entry name" value="PEP-CTERM_TPR_PrsT"/>
</dbReference>